<evidence type="ECO:0000313" key="2">
    <source>
        <dbReference type="EMBL" id="MBS2098519.1"/>
    </source>
</evidence>
<evidence type="ECO:0000256" key="1">
    <source>
        <dbReference type="SAM" id="SignalP"/>
    </source>
</evidence>
<keyword evidence="3" id="KW-1185">Reference proteome</keyword>
<dbReference type="Gene3D" id="2.60.40.740">
    <property type="match status" value="4"/>
</dbReference>
<protein>
    <submittedName>
        <fullName evidence="2">SprB repeat-containing protein</fullName>
    </submittedName>
</protein>
<dbReference type="Proteomes" id="UP000708576">
    <property type="component" value="Unassembled WGS sequence"/>
</dbReference>
<proteinExistence type="predicted"/>
<feature type="chain" id="PRO_5045953763" evidence="1">
    <location>
        <begin position="30"/>
        <end position="930"/>
    </location>
</feature>
<sequence>MTHYYLNVITKLTWSIAILSLLWTTSASAEDLTKECINCFSTELISITNEDACTTIQLEVSAYDCIHALSHLTIEIPCGTVSAASNSKGWPMEINSEDPTTGIWGIKIDDIQDFGEDGAEGKFTLEYTVCYTDQECRSIIESGFDVVYKASTCIFSEEIEPETSSLDAFLTTTDILCNGAEDGQVITTITEGTEPYTYIWNNGATTKDLQGVVAGSYDVTITDATGESVTLSAQINQPEGISAKASIINANCGFNDGAISVTVTGGVEPYSYEWSNGASTSSVDQLESGQYSLIVSDANGCAKTFNYNVQSITSLSASITSDVLECHQEGEGSLTVTPSGGEEPYTYLWDNGDTTATAINLTSGMHKVIITDAVGCSIEKSSYVIINKLEASASILNPECNGEATGSATLTINNGTGPYEIKWNDGSTELSIDDLEGGWYWADISDANGCTVRKYINISEPAEINLNASFSRASCTENDSSIIIDLKANGGTPPYVYYKDEAEVDGSYTVDQTGYYEFTVVDANGCDKTDSILVTRPEANLSSNITVTQPNCKSNNYGSAVISIVNGVAPYTVVWSDGSEAMNRNDLTEGDYEVMITDDIGCSAHHTVSITSIEFASAEILAPDVMPDCSSTGNLLYAFTNNAASFEWTFSDEGWVINSETADEITYSAGEGSTWIKLSVTSADNCTAVDSVQISCQSIDDSTPTDSIPDGGGDKNCDLCYEIIPTDIKKIDDNCYQYSLTIKTDGSCSFDLSHLTVEVKEGYVKSVYNSKGWKVEANSTDPTTGIYGFKVDDISNFGNSPDQFNLVYIICSDGDYQRDFTLAYKSAQCVATDQVSFKDYLNGSSITGSSYPNPFTDAAQIEFISKKASFATLCIYDIYGNLVECLYEGPVEENTYYNFEFHPSNSQESIFFYRLVSGDEILQGKLMKIR</sequence>
<dbReference type="EMBL" id="JAGUCO010000005">
    <property type="protein sequence ID" value="MBS2098519.1"/>
    <property type="molecule type" value="Genomic_DNA"/>
</dbReference>
<dbReference type="InterPro" id="IPR025667">
    <property type="entry name" value="SprB_repeat"/>
</dbReference>
<accession>A0ABS5JUC9</accession>
<gene>
    <name evidence="2" type="ORF">KEM10_09520</name>
</gene>
<dbReference type="Pfam" id="PF13573">
    <property type="entry name" value="SprB"/>
    <property type="match status" value="4"/>
</dbReference>
<name>A0ABS5JUC9_9BACT</name>
<keyword evidence="1" id="KW-0732">Signal</keyword>
<organism evidence="2 3">
    <name type="scientific">Carboxylicivirga linearis</name>
    <dbReference type="NCBI Taxonomy" id="1628157"/>
    <lineage>
        <taxon>Bacteria</taxon>
        <taxon>Pseudomonadati</taxon>
        <taxon>Bacteroidota</taxon>
        <taxon>Bacteroidia</taxon>
        <taxon>Marinilabiliales</taxon>
        <taxon>Marinilabiliaceae</taxon>
        <taxon>Carboxylicivirga</taxon>
    </lineage>
</organism>
<dbReference type="RefSeq" id="WP_212215758.1">
    <property type="nucleotide sequence ID" value="NZ_JAGUCO010000005.1"/>
</dbReference>
<comment type="caution">
    <text evidence="2">The sequence shown here is derived from an EMBL/GenBank/DDBJ whole genome shotgun (WGS) entry which is preliminary data.</text>
</comment>
<evidence type="ECO:0000313" key="3">
    <source>
        <dbReference type="Proteomes" id="UP000708576"/>
    </source>
</evidence>
<reference evidence="2 3" key="1">
    <citation type="journal article" date="2015" name="Int. J. Syst. Evol. Microbiol.">
        <title>Carboxylicivirga linearis sp. nov., isolated from a sea cucumber culture pond.</title>
        <authorList>
            <person name="Wang F.Q."/>
            <person name="Zhou Y.X."/>
            <person name="Lin X.Z."/>
            <person name="Chen G.J."/>
            <person name="Du Z.J."/>
        </authorList>
    </citation>
    <scope>NUCLEOTIDE SEQUENCE [LARGE SCALE GENOMIC DNA]</scope>
    <source>
        <strain evidence="2 3">FB218</strain>
    </source>
</reference>
<feature type="signal peptide" evidence="1">
    <location>
        <begin position="1"/>
        <end position="29"/>
    </location>
</feature>